<dbReference type="InterPro" id="IPR043502">
    <property type="entry name" value="DNA/RNA_pol_sf"/>
</dbReference>
<dbReference type="SUPFAM" id="SSF56672">
    <property type="entry name" value="DNA/RNA polymerases"/>
    <property type="match status" value="1"/>
</dbReference>
<dbReference type="InterPro" id="IPR043128">
    <property type="entry name" value="Rev_trsase/Diguanyl_cyclase"/>
</dbReference>
<comment type="similarity">
    <text evidence="2 15">Belongs to the DNA polymerase type-Y family.</text>
</comment>
<evidence type="ECO:0000256" key="13">
    <source>
        <dbReference type="ARBA" id="ARBA00023204"/>
    </source>
</evidence>
<dbReference type="InterPro" id="IPR036775">
    <property type="entry name" value="DNA_pol_Y-fam_lit_finger_sf"/>
</dbReference>
<comment type="subcellular location">
    <subcellularLocation>
        <location evidence="1 15">Cytoplasm</location>
    </subcellularLocation>
</comment>
<dbReference type="EC" id="2.7.7.7" evidence="15"/>
<comment type="subunit">
    <text evidence="15">Monomer.</text>
</comment>
<evidence type="ECO:0000313" key="17">
    <source>
        <dbReference type="EMBL" id="MFC4231504.1"/>
    </source>
</evidence>
<dbReference type="RefSeq" id="WP_379013002.1">
    <property type="nucleotide sequence ID" value="NZ_JBHSDC010000008.1"/>
</dbReference>
<dbReference type="Pfam" id="PF11799">
    <property type="entry name" value="IMS_C"/>
    <property type="match status" value="1"/>
</dbReference>
<keyword evidence="9 15" id="KW-0227">DNA damage</keyword>
<evidence type="ECO:0000256" key="14">
    <source>
        <dbReference type="ARBA" id="ARBA00049244"/>
    </source>
</evidence>
<comment type="catalytic activity">
    <reaction evidence="14 15">
        <text>DNA(n) + a 2'-deoxyribonucleoside 5'-triphosphate = DNA(n+1) + diphosphate</text>
        <dbReference type="Rhea" id="RHEA:22508"/>
        <dbReference type="Rhea" id="RHEA-COMP:17339"/>
        <dbReference type="Rhea" id="RHEA-COMP:17340"/>
        <dbReference type="ChEBI" id="CHEBI:33019"/>
        <dbReference type="ChEBI" id="CHEBI:61560"/>
        <dbReference type="ChEBI" id="CHEBI:173112"/>
        <dbReference type="EC" id="2.7.7.7"/>
    </reaction>
</comment>
<comment type="cofactor">
    <cofactor evidence="15">
        <name>Mg(2+)</name>
        <dbReference type="ChEBI" id="CHEBI:18420"/>
    </cofactor>
    <text evidence="15">Binds 2 magnesium ions per subunit.</text>
</comment>
<dbReference type="PANTHER" id="PTHR11076">
    <property type="entry name" value="DNA REPAIR POLYMERASE UMUC / TRANSFERASE FAMILY MEMBER"/>
    <property type="match status" value="1"/>
</dbReference>
<feature type="active site" evidence="15">
    <location>
        <position position="108"/>
    </location>
</feature>
<dbReference type="Pfam" id="PF00817">
    <property type="entry name" value="IMS"/>
    <property type="match status" value="1"/>
</dbReference>
<name>A0ABV8PTR2_9BACT</name>
<reference evidence="18" key="1">
    <citation type="journal article" date="2019" name="Int. J. Syst. Evol. Microbiol.">
        <title>The Global Catalogue of Microorganisms (GCM) 10K type strain sequencing project: providing services to taxonomists for standard genome sequencing and annotation.</title>
        <authorList>
            <consortium name="The Broad Institute Genomics Platform"/>
            <consortium name="The Broad Institute Genome Sequencing Center for Infectious Disease"/>
            <person name="Wu L."/>
            <person name="Ma J."/>
        </authorList>
    </citation>
    <scope>NUCLEOTIDE SEQUENCE [LARGE SCALE GENOMIC DNA]</scope>
    <source>
        <strain evidence="18">CECT 8010</strain>
    </source>
</reference>
<dbReference type="InterPro" id="IPR022880">
    <property type="entry name" value="DNApol_IV"/>
</dbReference>
<sequence>MLLKEGRHITHMDLDTFFVSVEHLRNPKLIGKPVLIGGMSDRGVVASCSYEARKFGIHSGMPMRAALRLCSHAVIVKSDYEAYSKYSRLVTDIIGDKVPMFEKASIDEFYLDLTGMDKFFGCMKFSEELKKSVAKESGLTISYGLASNKLISKVATNEVKPNGQIEIPFGYEKSYLAPLSIMKMPGIGKETGYKLLKMGVETVKRLSEIPMPMLFNLLGKNGIELHKKANGLDESPVIPFREQKSISTEQTFETDTIDIQFINRELVRMTESIAFELRSQNRLTGCIAVKLRYSDFQTEQKQQSIDYTASDTVLIQKVKELFAKLYTKRQLIRLVGVRFSDLIQGTHQISIFDDTQEAIKLHQAIDSVKKQFGENLLMSAAGYKGPTKSKTACK</sequence>
<evidence type="ECO:0000259" key="16">
    <source>
        <dbReference type="PROSITE" id="PS50173"/>
    </source>
</evidence>
<dbReference type="Pfam" id="PF21999">
    <property type="entry name" value="IMS_HHH_1"/>
    <property type="match status" value="1"/>
</dbReference>
<dbReference type="CDD" id="cd03586">
    <property type="entry name" value="PolY_Pol_IV_kappa"/>
    <property type="match status" value="1"/>
</dbReference>
<dbReference type="GO" id="GO:0003887">
    <property type="term" value="F:DNA-directed DNA polymerase activity"/>
    <property type="evidence" value="ECO:0007669"/>
    <property type="project" value="UniProtKB-EC"/>
</dbReference>
<evidence type="ECO:0000313" key="18">
    <source>
        <dbReference type="Proteomes" id="UP001595906"/>
    </source>
</evidence>
<comment type="function">
    <text evidence="15">Poorly processive, error-prone DNA polymerase involved in untargeted mutagenesis. Copies undamaged DNA at stalled replication forks, which arise in vivo from mismatched or misaligned primer ends. These misaligned primers can be extended by PolIV. Exhibits no 3'-5' exonuclease (proofreading) activity. May be involved in translesional synthesis, in conjunction with the beta clamp from PolIII.</text>
</comment>
<evidence type="ECO:0000256" key="2">
    <source>
        <dbReference type="ARBA" id="ARBA00010945"/>
    </source>
</evidence>
<evidence type="ECO:0000256" key="12">
    <source>
        <dbReference type="ARBA" id="ARBA00023125"/>
    </source>
</evidence>
<dbReference type="EMBL" id="JBHSDC010000008">
    <property type="protein sequence ID" value="MFC4231504.1"/>
    <property type="molecule type" value="Genomic_DNA"/>
</dbReference>
<evidence type="ECO:0000256" key="5">
    <source>
        <dbReference type="ARBA" id="ARBA00022679"/>
    </source>
</evidence>
<dbReference type="PROSITE" id="PS50173">
    <property type="entry name" value="UMUC"/>
    <property type="match status" value="1"/>
</dbReference>
<organism evidence="17 18">
    <name type="scientific">Parasediminibacterium paludis</name>
    <dbReference type="NCBI Taxonomy" id="908966"/>
    <lineage>
        <taxon>Bacteria</taxon>
        <taxon>Pseudomonadati</taxon>
        <taxon>Bacteroidota</taxon>
        <taxon>Chitinophagia</taxon>
        <taxon>Chitinophagales</taxon>
        <taxon>Chitinophagaceae</taxon>
        <taxon>Parasediminibacterium</taxon>
    </lineage>
</organism>
<proteinExistence type="inferred from homology"/>
<dbReference type="HAMAP" id="MF_01113">
    <property type="entry name" value="DNApol_IV"/>
    <property type="match status" value="1"/>
</dbReference>
<dbReference type="InterPro" id="IPR001126">
    <property type="entry name" value="UmuC"/>
</dbReference>
<dbReference type="Gene3D" id="1.10.150.20">
    <property type="entry name" value="5' to 3' exonuclease, C-terminal subdomain"/>
    <property type="match status" value="1"/>
</dbReference>
<keyword evidence="4 15" id="KW-0963">Cytoplasm</keyword>
<keyword evidence="18" id="KW-1185">Reference proteome</keyword>
<dbReference type="PANTHER" id="PTHR11076:SF33">
    <property type="entry name" value="DNA POLYMERASE KAPPA"/>
    <property type="match status" value="1"/>
</dbReference>
<keyword evidence="7 15" id="KW-0235">DNA replication</keyword>
<keyword evidence="5 15" id="KW-0808">Transferase</keyword>
<keyword evidence="11 15" id="KW-0239">DNA-directed DNA polymerase</keyword>
<dbReference type="InterPro" id="IPR053848">
    <property type="entry name" value="IMS_HHH_1"/>
</dbReference>
<evidence type="ECO:0000256" key="9">
    <source>
        <dbReference type="ARBA" id="ARBA00022763"/>
    </source>
</evidence>
<feature type="binding site" evidence="15">
    <location>
        <position position="13"/>
    </location>
    <ligand>
        <name>Mg(2+)</name>
        <dbReference type="ChEBI" id="CHEBI:18420"/>
    </ligand>
</feature>
<keyword evidence="10 15" id="KW-0460">Magnesium</keyword>
<dbReference type="NCBIfam" id="NF002677">
    <property type="entry name" value="PRK02406.1"/>
    <property type="match status" value="1"/>
</dbReference>
<evidence type="ECO:0000256" key="8">
    <source>
        <dbReference type="ARBA" id="ARBA00022723"/>
    </source>
</evidence>
<dbReference type="Gene3D" id="3.30.70.270">
    <property type="match status" value="1"/>
</dbReference>
<dbReference type="InterPro" id="IPR050116">
    <property type="entry name" value="DNA_polymerase-Y"/>
</dbReference>
<comment type="caution">
    <text evidence="17">The sequence shown here is derived from an EMBL/GenBank/DDBJ whole genome shotgun (WGS) entry which is preliminary data.</text>
</comment>
<keyword evidence="12 15" id="KW-0238">DNA-binding</keyword>
<dbReference type="Gene3D" id="3.40.1170.60">
    <property type="match status" value="1"/>
</dbReference>
<evidence type="ECO:0000256" key="10">
    <source>
        <dbReference type="ARBA" id="ARBA00022842"/>
    </source>
</evidence>
<feature type="site" description="Substrate discrimination" evidence="15">
    <location>
        <position position="18"/>
    </location>
</feature>
<evidence type="ECO:0000256" key="7">
    <source>
        <dbReference type="ARBA" id="ARBA00022705"/>
    </source>
</evidence>
<feature type="binding site" evidence="15">
    <location>
        <position position="107"/>
    </location>
    <ligand>
        <name>Mg(2+)</name>
        <dbReference type="ChEBI" id="CHEBI:18420"/>
    </ligand>
</feature>
<evidence type="ECO:0000256" key="1">
    <source>
        <dbReference type="ARBA" id="ARBA00004496"/>
    </source>
</evidence>
<keyword evidence="3 15" id="KW-0515">Mutator protein</keyword>
<keyword evidence="6 15" id="KW-0548">Nucleotidyltransferase</keyword>
<evidence type="ECO:0000256" key="6">
    <source>
        <dbReference type="ARBA" id="ARBA00022695"/>
    </source>
</evidence>
<protein>
    <recommendedName>
        <fullName evidence="15">DNA polymerase IV</fullName>
        <shortName evidence="15">Pol IV</shortName>
        <ecNumber evidence="15">2.7.7.7</ecNumber>
    </recommendedName>
</protein>
<keyword evidence="8 15" id="KW-0479">Metal-binding</keyword>
<evidence type="ECO:0000256" key="3">
    <source>
        <dbReference type="ARBA" id="ARBA00022457"/>
    </source>
</evidence>
<evidence type="ECO:0000256" key="15">
    <source>
        <dbReference type="HAMAP-Rule" id="MF_01113"/>
    </source>
</evidence>
<accession>A0ABV8PTR2</accession>
<dbReference type="InterPro" id="IPR017961">
    <property type="entry name" value="DNA_pol_Y-fam_little_finger"/>
</dbReference>
<dbReference type="Proteomes" id="UP001595906">
    <property type="component" value="Unassembled WGS sequence"/>
</dbReference>
<keyword evidence="13 15" id="KW-0234">DNA repair</keyword>
<dbReference type="Gene3D" id="3.30.1490.100">
    <property type="entry name" value="DNA polymerase, Y-family, little finger domain"/>
    <property type="match status" value="1"/>
</dbReference>
<evidence type="ECO:0000256" key="11">
    <source>
        <dbReference type="ARBA" id="ARBA00022932"/>
    </source>
</evidence>
<evidence type="ECO:0000256" key="4">
    <source>
        <dbReference type="ARBA" id="ARBA00022490"/>
    </source>
</evidence>
<feature type="domain" description="UmuC" evidence="16">
    <location>
        <begin position="9"/>
        <end position="188"/>
    </location>
</feature>
<dbReference type="SUPFAM" id="SSF100879">
    <property type="entry name" value="Lesion bypass DNA polymerase (Y-family), little finger domain"/>
    <property type="match status" value="1"/>
</dbReference>
<gene>
    <name evidence="15 17" type="primary">dinB</name>
    <name evidence="17" type="ORF">ACFOW1_06370</name>
</gene>